<evidence type="ECO:0000313" key="1">
    <source>
        <dbReference type="EMBL" id="KAE8312073.1"/>
    </source>
</evidence>
<name>A0A5N6VU47_9EURO</name>
<gene>
    <name evidence="1" type="ORF">BDV41DRAFT_578119</name>
</gene>
<protein>
    <submittedName>
        <fullName evidence="1">Uncharacterized protein</fullName>
    </submittedName>
</protein>
<dbReference type="AlphaFoldDB" id="A0A5N6VU47"/>
<keyword evidence="2" id="KW-1185">Reference proteome</keyword>
<organism evidence="1 2">
    <name type="scientific">Aspergillus transmontanensis</name>
    <dbReference type="NCBI Taxonomy" id="1034304"/>
    <lineage>
        <taxon>Eukaryota</taxon>
        <taxon>Fungi</taxon>
        <taxon>Dikarya</taxon>
        <taxon>Ascomycota</taxon>
        <taxon>Pezizomycotina</taxon>
        <taxon>Eurotiomycetes</taxon>
        <taxon>Eurotiomycetidae</taxon>
        <taxon>Eurotiales</taxon>
        <taxon>Aspergillaceae</taxon>
        <taxon>Aspergillus</taxon>
        <taxon>Aspergillus subgen. Circumdati</taxon>
    </lineage>
</organism>
<sequence length="99" mass="10856">MGDSLRDDAATFTLTEGVLMSGDWILSCAMAEDRALRPKAVYSFRKVEDAAPIRLKIRSDDTWVITSQDGTFVEKCGFVVVPIADSEANEGSGLVLWNK</sequence>
<proteinExistence type="predicted"/>
<accession>A0A5N6VU47</accession>
<reference evidence="2" key="1">
    <citation type="submission" date="2019-04" db="EMBL/GenBank/DDBJ databases">
        <title>Friends and foes A comparative genomics studyof 23 Aspergillus species from section Flavi.</title>
        <authorList>
            <consortium name="DOE Joint Genome Institute"/>
            <person name="Kjaerbolling I."/>
            <person name="Vesth T."/>
            <person name="Frisvad J.C."/>
            <person name="Nybo J.L."/>
            <person name="Theobald S."/>
            <person name="Kildgaard S."/>
            <person name="Isbrandt T."/>
            <person name="Kuo A."/>
            <person name="Sato A."/>
            <person name="Lyhne E.K."/>
            <person name="Kogle M.E."/>
            <person name="Wiebenga A."/>
            <person name="Kun R.S."/>
            <person name="Lubbers R.J."/>
            <person name="Makela M.R."/>
            <person name="Barry K."/>
            <person name="Chovatia M."/>
            <person name="Clum A."/>
            <person name="Daum C."/>
            <person name="Haridas S."/>
            <person name="He G."/>
            <person name="LaButti K."/>
            <person name="Lipzen A."/>
            <person name="Mondo S."/>
            <person name="Riley R."/>
            <person name="Salamov A."/>
            <person name="Simmons B.A."/>
            <person name="Magnuson J.K."/>
            <person name="Henrissat B."/>
            <person name="Mortensen U.H."/>
            <person name="Larsen T.O."/>
            <person name="Devries R.P."/>
            <person name="Grigoriev I.V."/>
            <person name="Machida M."/>
            <person name="Baker S.E."/>
            <person name="Andersen M.R."/>
        </authorList>
    </citation>
    <scope>NUCLEOTIDE SEQUENCE [LARGE SCALE GENOMIC DNA]</scope>
    <source>
        <strain evidence="2">CBS 130015</strain>
    </source>
</reference>
<dbReference type="Proteomes" id="UP000325433">
    <property type="component" value="Unassembled WGS sequence"/>
</dbReference>
<dbReference type="EMBL" id="ML738337">
    <property type="protein sequence ID" value="KAE8312073.1"/>
    <property type="molecule type" value="Genomic_DNA"/>
</dbReference>
<evidence type="ECO:0000313" key="2">
    <source>
        <dbReference type="Proteomes" id="UP000325433"/>
    </source>
</evidence>